<keyword evidence="1" id="KW-0812">Transmembrane</keyword>
<feature type="transmembrane region" description="Helical" evidence="1">
    <location>
        <begin position="132"/>
        <end position="151"/>
    </location>
</feature>
<dbReference type="Proteomes" id="UP000282007">
    <property type="component" value="Chromosome"/>
</dbReference>
<keyword evidence="1" id="KW-1133">Transmembrane helix</keyword>
<dbReference type="InterPro" id="IPR057169">
    <property type="entry name" value="DUF7847"/>
</dbReference>
<reference evidence="4" key="3">
    <citation type="submission" date="2018-10" db="EMBL/GenBank/DDBJ databases">
        <authorList>
            <person name="Whitman W."/>
            <person name="Huntemann M."/>
            <person name="Clum A."/>
            <person name="Pillay M."/>
            <person name="Palaniappan K."/>
            <person name="Varghese N."/>
            <person name="Mikhailova N."/>
            <person name="Stamatis D."/>
            <person name="Reddy T."/>
            <person name="Daum C."/>
            <person name="Shapiro N."/>
            <person name="Ivanova N."/>
            <person name="Kyrpides N."/>
            <person name="Woyke T."/>
        </authorList>
    </citation>
    <scope>NUCLEOTIDE SEQUENCE</scope>
    <source>
        <strain evidence="4">CGMCC 1.10124</strain>
    </source>
</reference>
<proteinExistence type="predicted"/>
<dbReference type="EMBL" id="CP034145">
    <property type="protein sequence ID" value="AZH26868.1"/>
    <property type="molecule type" value="Genomic_DNA"/>
</dbReference>
<dbReference type="Pfam" id="PF25231">
    <property type="entry name" value="DUF7847"/>
    <property type="match status" value="1"/>
</dbReference>
<dbReference type="RefSeq" id="WP_121921742.1">
    <property type="nucleotide sequence ID" value="NZ_CP034145.1"/>
</dbReference>
<evidence type="ECO:0000313" key="3">
    <source>
        <dbReference type="EMBL" id="AZH26868.1"/>
    </source>
</evidence>
<dbReference type="KEGG" id="haer:DU502_16460"/>
<evidence type="ECO:0000313" key="6">
    <source>
        <dbReference type="Proteomes" id="UP000282007"/>
    </source>
</evidence>
<sequence>MSLQIGAALKSGASRFASRTGAILTVAYLVLYTVYQIGYNAIVNVVYTRMGVDTSLAVPVSLPVPVAVVVVVACLIALSYLSVVAIRTFVAGTRDTIPGEFYTDGVVWAVPNLFVGGLVTMVLVTIGFALLFVPGIFLLVSLLFMPVYVAVEGDNFVTAMRRSWALARGDRLAILGLVLVVVAIGAAVGVVFAVVNIAASLAGYQVVVPFVAAVVVSPVTMYNLAAVAAAFEQLAGVPNAEAL</sequence>
<keyword evidence="1" id="KW-0472">Membrane</keyword>
<feature type="transmembrane region" description="Helical" evidence="1">
    <location>
        <begin position="62"/>
        <end position="86"/>
    </location>
</feature>
<evidence type="ECO:0000313" key="4">
    <source>
        <dbReference type="EMBL" id="RMB12518.1"/>
    </source>
</evidence>
<dbReference type="OrthoDB" id="205869at2157"/>
<feature type="transmembrane region" description="Helical" evidence="1">
    <location>
        <begin position="21"/>
        <end position="42"/>
    </location>
</feature>
<reference evidence="4 5" key="1">
    <citation type="journal article" date="2015" name="Stand. Genomic Sci.">
        <title>Genomic Encyclopedia of Bacterial and Archaeal Type Strains, Phase III: the genomes of soil and plant-associated and newly described type strains.</title>
        <authorList>
            <person name="Whitman W.B."/>
            <person name="Woyke T."/>
            <person name="Klenk H.P."/>
            <person name="Zhou Y."/>
            <person name="Lilburn T.G."/>
            <person name="Beck B.J."/>
            <person name="De Vos P."/>
            <person name="Vandamme P."/>
            <person name="Eisen J.A."/>
            <person name="Garrity G."/>
            <person name="Hugenholtz P."/>
            <person name="Kyrpides N.C."/>
        </authorList>
    </citation>
    <scope>NUCLEOTIDE SEQUENCE [LARGE SCALE GENOMIC DNA]</scope>
    <source>
        <strain evidence="4 5">CGMCC 1.10124</strain>
    </source>
</reference>
<dbReference type="Proteomes" id="UP000277326">
    <property type="component" value="Unassembled WGS sequence"/>
</dbReference>
<feature type="transmembrane region" description="Helical" evidence="1">
    <location>
        <begin position="207"/>
        <end position="231"/>
    </location>
</feature>
<protein>
    <recommendedName>
        <fullName evidence="2">DUF7847 domain-containing protein</fullName>
    </recommendedName>
</protein>
<accession>A0A3M0CSK3</accession>
<dbReference type="AlphaFoldDB" id="A0A3M0CSK3"/>
<feature type="transmembrane region" description="Helical" evidence="1">
    <location>
        <begin position="106"/>
        <end position="126"/>
    </location>
</feature>
<feature type="transmembrane region" description="Helical" evidence="1">
    <location>
        <begin position="172"/>
        <end position="195"/>
    </location>
</feature>
<evidence type="ECO:0000313" key="5">
    <source>
        <dbReference type="Proteomes" id="UP000277326"/>
    </source>
</evidence>
<dbReference type="GeneID" id="38472912"/>
<keyword evidence="6" id="KW-1185">Reference proteome</keyword>
<evidence type="ECO:0000259" key="2">
    <source>
        <dbReference type="Pfam" id="PF25231"/>
    </source>
</evidence>
<dbReference type="EMBL" id="REFS01000007">
    <property type="protein sequence ID" value="RMB12518.1"/>
    <property type="molecule type" value="Genomic_DNA"/>
</dbReference>
<feature type="domain" description="DUF7847" evidence="2">
    <location>
        <begin position="3"/>
        <end position="233"/>
    </location>
</feature>
<reference evidence="3 6" key="2">
    <citation type="submission" date="2018-07" db="EMBL/GenBank/DDBJ databases">
        <title>Genome sequences of Haloplanus aerogenes JCM 16430T.</title>
        <authorList>
            <person name="Kim Y.B."/>
            <person name="Roh S.W."/>
        </authorList>
    </citation>
    <scope>NUCLEOTIDE SEQUENCE [LARGE SCALE GENOMIC DNA]</scope>
    <source>
        <strain evidence="3 6">JCM 16430</strain>
    </source>
</reference>
<organism evidence="4 5">
    <name type="scientific">Haloplanus aerogenes</name>
    <dbReference type="NCBI Taxonomy" id="660522"/>
    <lineage>
        <taxon>Archaea</taxon>
        <taxon>Methanobacteriati</taxon>
        <taxon>Methanobacteriota</taxon>
        <taxon>Stenosarchaea group</taxon>
        <taxon>Halobacteria</taxon>
        <taxon>Halobacteriales</taxon>
        <taxon>Haloferacaceae</taxon>
        <taxon>Haloplanus</taxon>
    </lineage>
</organism>
<name>A0A3M0CSK3_9EURY</name>
<evidence type="ECO:0000256" key="1">
    <source>
        <dbReference type="SAM" id="Phobius"/>
    </source>
</evidence>
<gene>
    <name evidence="4" type="ORF">ATH50_3182</name>
    <name evidence="3" type="ORF">DU502_16460</name>
</gene>